<evidence type="ECO:0000256" key="7">
    <source>
        <dbReference type="ARBA" id="ARBA00023315"/>
    </source>
</evidence>
<name>A0A5J6EFZ9_9GENT</name>
<keyword evidence="5 9" id="KW-0808">Transferase</keyword>
<dbReference type="GO" id="GO:0009813">
    <property type="term" value="P:flavonoid biosynthetic process"/>
    <property type="evidence" value="ECO:0007669"/>
    <property type="project" value="UniProtKB-UniPathway"/>
</dbReference>
<comment type="function">
    <text evidence="1">The primary product of this enzyme is 4,2',4',6'-tetrahydroxychalcone (also termed naringenin-chalcone or chalcone) which can under specific conditions spontaneously isomerize into naringenin.</text>
</comment>
<dbReference type="GO" id="GO:0016210">
    <property type="term" value="F:naringenin-chalcone synthase activity"/>
    <property type="evidence" value="ECO:0007669"/>
    <property type="project" value="UniProtKB-EC"/>
</dbReference>
<organism evidence="12">
    <name type="scientific">Swertia chirayita</name>
    <dbReference type="NCBI Taxonomy" id="137887"/>
    <lineage>
        <taxon>Eukaryota</taxon>
        <taxon>Viridiplantae</taxon>
        <taxon>Streptophyta</taxon>
        <taxon>Embryophyta</taxon>
        <taxon>Tracheophyta</taxon>
        <taxon>Spermatophyta</taxon>
        <taxon>Magnoliopsida</taxon>
        <taxon>eudicotyledons</taxon>
        <taxon>Gunneridae</taxon>
        <taxon>Pentapetalae</taxon>
        <taxon>asterids</taxon>
        <taxon>lamiids</taxon>
        <taxon>Gentianales</taxon>
        <taxon>Gentianaceae</taxon>
        <taxon>Gentianeae</taxon>
        <taxon>Swertiinae</taxon>
        <taxon>Swertia</taxon>
    </lineage>
</organism>
<evidence type="ECO:0000259" key="11">
    <source>
        <dbReference type="Pfam" id="PF02797"/>
    </source>
</evidence>
<reference evidence="12" key="1">
    <citation type="submission" date="2019-04" db="EMBL/GenBank/DDBJ databases">
        <title>Benzophenone synthase from Swertia chirata root cultures.</title>
        <authorList>
            <person name="Agarwal P."/>
            <person name="Beerhues L."/>
            <person name="Mitra A."/>
            <person name="Gaid M."/>
        </authorList>
    </citation>
    <scope>NUCLEOTIDE SEQUENCE</scope>
</reference>
<evidence type="ECO:0000256" key="2">
    <source>
        <dbReference type="ARBA" id="ARBA00004966"/>
    </source>
</evidence>
<protein>
    <recommendedName>
        <fullName evidence="4">chalcone synthase</fullName>
        <ecNumber evidence="4">2.3.1.74</ecNumber>
    </recommendedName>
</protein>
<evidence type="ECO:0000256" key="9">
    <source>
        <dbReference type="RuleBase" id="RU003633"/>
    </source>
</evidence>
<dbReference type="InterPro" id="IPR011141">
    <property type="entry name" value="Polyketide_synthase_type-III"/>
</dbReference>
<dbReference type="PANTHER" id="PTHR11877">
    <property type="entry name" value="HYDROXYMETHYLGLUTARYL-COA SYNTHASE"/>
    <property type="match status" value="1"/>
</dbReference>
<dbReference type="InterPro" id="IPR016039">
    <property type="entry name" value="Thiolase-like"/>
</dbReference>
<feature type="domain" description="Chalcone/stilbene synthase C-terminal" evidence="11">
    <location>
        <begin position="238"/>
        <end position="387"/>
    </location>
</feature>
<comment type="similarity">
    <text evidence="3 9">Belongs to the thiolase-like superfamily. Chalcone/stilbene synthases family.</text>
</comment>
<dbReference type="GO" id="GO:0030639">
    <property type="term" value="P:polyketide biosynthetic process"/>
    <property type="evidence" value="ECO:0007669"/>
    <property type="project" value="TreeGrafter"/>
</dbReference>
<evidence type="ECO:0000256" key="8">
    <source>
        <dbReference type="PIRSR" id="PIRSR000451-1"/>
    </source>
</evidence>
<evidence type="ECO:0000259" key="10">
    <source>
        <dbReference type="Pfam" id="PF00195"/>
    </source>
</evidence>
<keyword evidence="6" id="KW-0284">Flavonoid biosynthesis</keyword>
<dbReference type="CDD" id="cd00831">
    <property type="entry name" value="CHS_like"/>
    <property type="match status" value="1"/>
</dbReference>
<accession>A0A5J6EFZ9</accession>
<dbReference type="Pfam" id="PF00195">
    <property type="entry name" value="Chal_sti_synt_N"/>
    <property type="match status" value="1"/>
</dbReference>
<proteinExistence type="evidence at transcript level"/>
<dbReference type="InterPro" id="IPR001099">
    <property type="entry name" value="Chalcone/stilbene_synt_N"/>
</dbReference>
<dbReference type="SUPFAM" id="SSF53901">
    <property type="entry name" value="Thiolase-like"/>
    <property type="match status" value="2"/>
</dbReference>
<dbReference type="PIRSF" id="PIRSF000451">
    <property type="entry name" value="PKS_III"/>
    <property type="match status" value="1"/>
</dbReference>
<dbReference type="FunFam" id="3.40.47.10:FF:000025">
    <property type="entry name" value="Chalcone synthase 2"/>
    <property type="match status" value="1"/>
</dbReference>
<dbReference type="UniPathway" id="UPA00154"/>
<evidence type="ECO:0000256" key="1">
    <source>
        <dbReference type="ARBA" id="ARBA00002969"/>
    </source>
</evidence>
<sequence length="392" mass="42703">MVAVKEFSRPERADGLASVLAIGTATPPNCVDQSTYPDLYFRITNSEHMVALKEKFQRICDKSSIKKRHLYLTEDILKQNPSLLEPMASSFDARQEILVSEVPKLGQEASENAISEWGQPKSSITHLLFCTSSGIEMPGADYQVARLLGLSPSVKRLMFYQQGCFAGGTVLRVAKDIAENNKGARVLLVCSEITAIFYRGPNEDYLDGLVGMALFADGAAAVIVGSDPIPGVETPSFELVSAAQTIVPDSHGAIKGHVREAGLVLHLHKDIPGLISKNIDKCLEDAFRPLGISDWNSIFWVVHPGGTAILDQLEQKFSLDPERLRPTRNVLSEYGNMSSVCVFFILNEIRKSSIKNGKSTTGDGQQWGVLFGLGPGITVETIVLKSVAINQN</sequence>
<feature type="active site" description="Acyl-thioester intermediate" evidence="8">
    <location>
        <position position="164"/>
    </location>
</feature>
<dbReference type="InterPro" id="IPR012328">
    <property type="entry name" value="Chalcone/stilbene_synt_C"/>
</dbReference>
<dbReference type="Gene3D" id="3.40.47.10">
    <property type="match status" value="2"/>
</dbReference>
<dbReference type="FunFam" id="3.40.47.10:FF:000014">
    <property type="entry name" value="Chalcone synthase 1"/>
    <property type="match status" value="1"/>
</dbReference>
<dbReference type="EMBL" id="MK791221">
    <property type="protein sequence ID" value="QEU57399.1"/>
    <property type="molecule type" value="mRNA"/>
</dbReference>
<evidence type="ECO:0000256" key="4">
    <source>
        <dbReference type="ARBA" id="ARBA00012975"/>
    </source>
</evidence>
<dbReference type="GO" id="GO:0042803">
    <property type="term" value="F:protein homodimerization activity"/>
    <property type="evidence" value="ECO:0007669"/>
    <property type="project" value="UniProtKB-ARBA"/>
</dbReference>
<evidence type="ECO:0000256" key="3">
    <source>
        <dbReference type="ARBA" id="ARBA00005531"/>
    </source>
</evidence>
<dbReference type="EC" id="2.3.1.74" evidence="4"/>
<keyword evidence="7 9" id="KW-0012">Acyltransferase</keyword>
<evidence type="ECO:0000313" key="12">
    <source>
        <dbReference type="EMBL" id="QEU57399.1"/>
    </source>
</evidence>
<evidence type="ECO:0000256" key="6">
    <source>
        <dbReference type="ARBA" id="ARBA00023241"/>
    </source>
</evidence>
<comment type="pathway">
    <text evidence="2">Secondary metabolite biosynthesis; flavonoid biosynthesis.</text>
</comment>
<dbReference type="PANTHER" id="PTHR11877:SF80">
    <property type="entry name" value="CHALCONE SYNTHASE 1"/>
    <property type="match status" value="1"/>
</dbReference>
<dbReference type="Pfam" id="PF02797">
    <property type="entry name" value="Chal_sti_synt_C"/>
    <property type="match status" value="1"/>
</dbReference>
<feature type="domain" description="Chalcone/stilbene synthase N-terminal" evidence="10">
    <location>
        <begin position="5"/>
        <end position="228"/>
    </location>
</feature>
<evidence type="ECO:0000256" key="5">
    <source>
        <dbReference type="ARBA" id="ARBA00022679"/>
    </source>
</evidence>
<dbReference type="AlphaFoldDB" id="A0A5J6EFZ9"/>